<dbReference type="Proteomes" id="UP000055045">
    <property type="component" value="Unassembled WGS sequence"/>
</dbReference>
<comment type="caution">
    <text evidence="1">The sequence shown here is derived from an EMBL/GenBank/DDBJ whole genome shotgun (WGS) entry which is preliminary data.</text>
</comment>
<name>A0A101MRS2_PENFR</name>
<dbReference type="AlphaFoldDB" id="A0A101MRS2"/>
<keyword evidence="2" id="KW-1185">Reference proteome</keyword>
<gene>
    <name evidence="1" type="ORF">ACN42_g1562</name>
</gene>
<accession>A0A101MRS2</accession>
<evidence type="ECO:0000313" key="2">
    <source>
        <dbReference type="Proteomes" id="UP000055045"/>
    </source>
</evidence>
<evidence type="ECO:0000313" key="1">
    <source>
        <dbReference type="EMBL" id="KUM65518.1"/>
    </source>
</evidence>
<proteinExistence type="predicted"/>
<protein>
    <submittedName>
        <fullName evidence="1">Uncharacterized protein</fullName>
    </submittedName>
</protein>
<dbReference type="EMBL" id="LLXE01000025">
    <property type="protein sequence ID" value="KUM65518.1"/>
    <property type="molecule type" value="Genomic_DNA"/>
</dbReference>
<organism evidence="1 2">
    <name type="scientific">Penicillium freii</name>
    <dbReference type="NCBI Taxonomy" id="48697"/>
    <lineage>
        <taxon>Eukaryota</taxon>
        <taxon>Fungi</taxon>
        <taxon>Dikarya</taxon>
        <taxon>Ascomycota</taxon>
        <taxon>Pezizomycotina</taxon>
        <taxon>Eurotiomycetes</taxon>
        <taxon>Eurotiomycetidae</taxon>
        <taxon>Eurotiales</taxon>
        <taxon>Aspergillaceae</taxon>
        <taxon>Penicillium</taxon>
    </lineage>
</organism>
<sequence length="99" mass="11718">MMALWRLLYSICEFSSSFFHFNFLRIEIPCGISLYFFFLKNIMKNYLGSYTYLISSAGWQLGKHGFHRSLCNDNTHVQLCKTMQHNYREGIRSPQHSPP</sequence>
<reference evidence="1 2" key="1">
    <citation type="submission" date="2015-10" db="EMBL/GenBank/DDBJ databases">
        <title>Genome sequencing of Penicillium freii.</title>
        <authorList>
            <person name="Nguyen H.D."/>
            <person name="Visagie C.M."/>
            <person name="Seifert K.A."/>
        </authorList>
    </citation>
    <scope>NUCLEOTIDE SEQUENCE [LARGE SCALE GENOMIC DNA]</scope>
    <source>
        <strain evidence="1 2">DAOM 242723</strain>
    </source>
</reference>